<evidence type="ECO:0000256" key="3">
    <source>
        <dbReference type="ARBA" id="ARBA00023014"/>
    </source>
</evidence>
<accession>A0A397JT50</accession>
<protein>
    <recommendedName>
        <fullName evidence="4">Aconitase/3-isopropylmalate dehydratase large subunit alpha/beta/alpha domain-containing protein</fullName>
    </recommendedName>
</protein>
<dbReference type="Pfam" id="PF00330">
    <property type="entry name" value="Aconitase"/>
    <property type="match status" value="1"/>
</dbReference>
<dbReference type="GO" id="GO:0005829">
    <property type="term" value="C:cytosol"/>
    <property type="evidence" value="ECO:0007669"/>
    <property type="project" value="TreeGrafter"/>
</dbReference>
<sequence>MNGGRFERTKILSLEKRNIYEWKNKFPFSTPLDPPAPKDEYQAAIDKAKSAEYTKKARRAAYVTVEHIQQTRRRKQRLRLSKRAKGYSPYISSPLYDRSEKKPYYNNEYKKYVFGQKEEMMGSCNNVHALEPDNEDIDVVVNTDWKPDTHYTEARKDSGKDVAVVRELCNIRLELSYTELGMIAIGVGGADAVDATVSQYSWCKIKGELNEWKMHLVGKLTGRGGMGYIIEHLGQGIEKLFCTGMSTICNENIGNITTTRKRDNTTVYMGTLILSSTADIIQSYYTIAQEDRMIDKFSNLSVGVGGGGGGVRITNSKDIPEISDLRHSCIIMFSVFYLLLYQCNFKTLLHNYVFDILPIAISKMQLWYQITHPLNVICYTSDN</sequence>
<dbReference type="PANTHER" id="PTHR43160:SF2">
    <property type="entry name" value="HOMOCITRATE DEHYDRATASE, MITOCHONDRIAL"/>
    <property type="match status" value="1"/>
</dbReference>
<dbReference type="Gene3D" id="3.30.499.10">
    <property type="entry name" value="Aconitase, domain 3"/>
    <property type="match status" value="1"/>
</dbReference>
<dbReference type="GO" id="GO:0051539">
    <property type="term" value="F:4 iron, 4 sulfur cluster binding"/>
    <property type="evidence" value="ECO:0007669"/>
    <property type="project" value="TreeGrafter"/>
</dbReference>
<name>A0A397JT50_9GLOM</name>
<dbReference type="InterPro" id="IPR050926">
    <property type="entry name" value="Aconitase/IPM_isomerase"/>
</dbReference>
<organism evidence="5 6">
    <name type="scientific">Diversispora epigaea</name>
    <dbReference type="NCBI Taxonomy" id="1348612"/>
    <lineage>
        <taxon>Eukaryota</taxon>
        <taxon>Fungi</taxon>
        <taxon>Fungi incertae sedis</taxon>
        <taxon>Mucoromycota</taxon>
        <taxon>Glomeromycotina</taxon>
        <taxon>Glomeromycetes</taxon>
        <taxon>Diversisporales</taxon>
        <taxon>Diversisporaceae</taxon>
        <taxon>Diversispora</taxon>
    </lineage>
</organism>
<dbReference type="GO" id="GO:0046872">
    <property type="term" value="F:metal ion binding"/>
    <property type="evidence" value="ECO:0007669"/>
    <property type="project" value="UniProtKB-KW"/>
</dbReference>
<keyword evidence="2" id="KW-0408">Iron</keyword>
<dbReference type="EMBL" id="PQFF01000021">
    <property type="protein sequence ID" value="RHZ88374.1"/>
    <property type="molecule type" value="Genomic_DNA"/>
</dbReference>
<dbReference type="STRING" id="1348612.A0A397JT50"/>
<keyword evidence="3" id="KW-0411">Iron-sulfur</keyword>
<feature type="domain" description="Aconitase/3-isopropylmalate dehydratase large subunit alpha/beta/alpha" evidence="4">
    <location>
        <begin position="180"/>
        <end position="250"/>
    </location>
</feature>
<dbReference type="PANTHER" id="PTHR43160">
    <property type="entry name" value="ACONITATE HYDRATASE B"/>
    <property type="match status" value="1"/>
</dbReference>
<reference evidence="5 6" key="1">
    <citation type="submission" date="2018-08" db="EMBL/GenBank/DDBJ databases">
        <title>Genome and evolution of the arbuscular mycorrhizal fungus Diversispora epigaea (formerly Glomus versiforme) and its bacterial endosymbionts.</title>
        <authorList>
            <person name="Sun X."/>
            <person name="Fei Z."/>
            <person name="Harrison M."/>
        </authorList>
    </citation>
    <scope>NUCLEOTIDE SEQUENCE [LARGE SCALE GENOMIC DNA]</scope>
    <source>
        <strain evidence="5 6">IT104</strain>
    </source>
</reference>
<dbReference type="GO" id="GO:0003994">
    <property type="term" value="F:aconitate hydratase activity"/>
    <property type="evidence" value="ECO:0007669"/>
    <property type="project" value="TreeGrafter"/>
</dbReference>
<dbReference type="AlphaFoldDB" id="A0A397JT50"/>
<dbReference type="InterPro" id="IPR001030">
    <property type="entry name" value="Acoase/IPM_deHydtase_lsu_aba"/>
</dbReference>
<evidence type="ECO:0000256" key="1">
    <source>
        <dbReference type="ARBA" id="ARBA00022723"/>
    </source>
</evidence>
<dbReference type="Proteomes" id="UP000266861">
    <property type="component" value="Unassembled WGS sequence"/>
</dbReference>
<gene>
    <name evidence="5" type="ORF">Glove_23g228</name>
</gene>
<evidence type="ECO:0000259" key="4">
    <source>
        <dbReference type="Pfam" id="PF00330"/>
    </source>
</evidence>
<proteinExistence type="predicted"/>
<evidence type="ECO:0000313" key="5">
    <source>
        <dbReference type="EMBL" id="RHZ88374.1"/>
    </source>
</evidence>
<dbReference type="SUPFAM" id="SSF53732">
    <property type="entry name" value="Aconitase iron-sulfur domain"/>
    <property type="match status" value="1"/>
</dbReference>
<evidence type="ECO:0000256" key="2">
    <source>
        <dbReference type="ARBA" id="ARBA00023004"/>
    </source>
</evidence>
<keyword evidence="6" id="KW-1185">Reference proteome</keyword>
<dbReference type="InterPro" id="IPR036008">
    <property type="entry name" value="Aconitase_4Fe-4S_dom"/>
</dbReference>
<dbReference type="GO" id="GO:0005739">
    <property type="term" value="C:mitochondrion"/>
    <property type="evidence" value="ECO:0007669"/>
    <property type="project" value="TreeGrafter"/>
</dbReference>
<evidence type="ECO:0000313" key="6">
    <source>
        <dbReference type="Proteomes" id="UP000266861"/>
    </source>
</evidence>
<keyword evidence="1" id="KW-0479">Metal-binding</keyword>
<comment type="caution">
    <text evidence="5">The sequence shown here is derived from an EMBL/GenBank/DDBJ whole genome shotgun (WGS) entry which is preliminary data.</text>
</comment>
<dbReference type="InterPro" id="IPR015931">
    <property type="entry name" value="Acnase/IPM_dHydase_lsu_aba_1/3"/>
</dbReference>